<dbReference type="Proteomes" id="UP000240317">
    <property type="component" value="Unassembled WGS sequence"/>
</dbReference>
<feature type="domain" description="GGDEF" evidence="2">
    <location>
        <begin position="269"/>
        <end position="398"/>
    </location>
</feature>
<dbReference type="EMBL" id="PYSV01000005">
    <property type="protein sequence ID" value="PTA68462.1"/>
    <property type="molecule type" value="Genomic_DNA"/>
</dbReference>
<evidence type="ECO:0000256" key="1">
    <source>
        <dbReference type="SAM" id="Phobius"/>
    </source>
</evidence>
<keyword evidence="4" id="KW-1185">Reference proteome</keyword>
<comment type="caution">
    <text evidence="3">The sequence shown here is derived from an EMBL/GenBank/DDBJ whole genome shotgun (WGS) entry which is preliminary data.</text>
</comment>
<feature type="transmembrane region" description="Helical" evidence="1">
    <location>
        <begin position="214"/>
        <end position="235"/>
    </location>
</feature>
<dbReference type="SUPFAM" id="SSF55073">
    <property type="entry name" value="Nucleotide cyclase"/>
    <property type="match status" value="1"/>
</dbReference>
<keyword evidence="1" id="KW-0472">Membrane</keyword>
<dbReference type="Pfam" id="PF00990">
    <property type="entry name" value="GGDEF"/>
    <property type="match status" value="1"/>
</dbReference>
<dbReference type="InterPro" id="IPR029787">
    <property type="entry name" value="Nucleotide_cyclase"/>
</dbReference>
<reference evidence="3 4" key="1">
    <citation type="submission" date="2018-03" db="EMBL/GenBank/DDBJ databases">
        <title>Draft genome of Deinococcus sp. OD32.</title>
        <authorList>
            <person name="Wang X.-P."/>
            <person name="Du Z.-J."/>
        </authorList>
    </citation>
    <scope>NUCLEOTIDE SEQUENCE [LARGE SCALE GENOMIC DNA]</scope>
    <source>
        <strain evidence="3 4">OD32</strain>
    </source>
</reference>
<feature type="transmembrane region" description="Helical" evidence="1">
    <location>
        <begin position="85"/>
        <end position="103"/>
    </location>
</feature>
<gene>
    <name evidence="3" type="ORF">C8263_06565</name>
</gene>
<dbReference type="InterPro" id="IPR050469">
    <property type="entry name" value="Diguanylate_Cyclase"/>
</dbReference>
<organism evidence="3 4">
    <name type="scientific">Deinococcus arcticus</name>
    <dbReference type="NCBI Taxonomy" id="2136176"/>
    <lineage>
        <taxon>Bacteria</taxon>
        <taxon>Thermotogati</taxon>
        <taxon>Deinococcota</taxon>
        <taxon>Deinococci</taxon>
        <taxon>Deinococcales</taxon>
        <taxon>Deinococcaceae</taxon>
        <taxon>Deinococcus</taxon>
    </lineage>
</organism>
<dbReference type="PROSITE" id="PS50887">
    <property type="entry name" value="GGDEF"/>
    <property type="match status" value="1"/>
</dbReference>
<dbReference type="PANTHER" id="PTHR45138:SF9">
    <property type="entry name" value="DIGUANYLATE CYCLASE DGCM-RELATED"/>
    <property type="match status" value="1"/>
</dbReference>
<evidence type="ECO:0000313" key="3">
    <source>
        <dbReference type="EMBL" id="PTA68462.1"/>
    </source>
</evidence>
<proteinExistence type="predicted"/>
<keyword evidence="1" id="KW-1133">Transmembrane helix</keyword>
<accession>A0A2T3W997</accession>
<dbReference type="GO" id="GO:0005886">
    <property type="term" value="C:plasma membrane"/>
    <property type="evidence" value="ECO:0007669"/>
    <property type="project" value="TreeGrafter"/>
</dbReference>
<evidence type="ECO:0000313" key="4">
    <source>
        <dbReference type="Proteomes" id="UP000240317"/>
    </source>
</evidence>
<sequence>MSPLPGASWFPAVRLGKSVRVRLTFVVHLASASRPAAPRHGACVPPALNALLHSLFVNLSVLITFAFLLSQTYRAWPPPPGWRLPTLRLLLTMLATVTLYLMATPEPSGTRIDLALVPIAIMALRYGGWVGVLCGLPAALLPLAGHASDALISVLNLLAVAALAHSLRWTLNMHDAQGSLRRYGWAGSLIFLPNELPLWLLGDTETLLRVYLPALAFHILGFWAVAVMITSRVALLQSTDQFRLQALQDALCGLPNRRQFEQDLPLTAPGDALLLIDLDHFKRVNDEFGHPVGDEVLAAVGRVLADTLRGRDRAYRYGGEEFAVILRRVPAERLPQIAQRLREAVTGLRFAPPLGGVTVSIGGASFGPWSSTRTLWQADDALYRVKQSGRNGVRIAAPGAALPDSGPLQALLEAAPPVR</sequence>
<dbReference type="GO" id="GO:0052621">
    <property type="term" value="F:diguanylate cyclase activity"/>
    <property type="evidence" value="ECO:0007669"/>
    <property type="project" value="TreeGrafter"/>
</dbReference>
<dbReference type="InterPro" id="IPR043128">
    <property type="entry name" value="Rev_trsase/Diguanyl_cyclase"/>
</dbReference>
<feature type="transmembrane region" description="Helical" evidence="1">
    <location>
        <begin position="150"/>
        <end position="171"/>
    </location>
</feature>
<keyword evidence="1" id="KW-0812">Transmembrane</keyword>
<dbReference type="PANTHER" id="PTHR45138">
    <property type="entry name" value="REGULATORY COMPONENTS OF SENSORY TRANSDUCTION SYSTEM"/>
    <property type="match status" value="1"/>
</dbReference>
<dbReference type="NCBIfam" id="TIGR00254">
    <property type="entry name" value="GGDEF"/>
    <property type="match status" value="1"/>
</dbReference>
<feature type="transmembrane region" description="Helical" evidence="1">
    <location>
        <begin position="55"/>
        <end position="73"/>
    </location>
</feature>
<dbReference type="Gene3D" id="3.30.70.270">
    <property type="match status" value="1"/>
</dbReference>
<dbReference type="SMART" id="SM00267">
    <property type="entry name" value="GGDEF"/>
    <property type="match status" value="1"/>
</dbReference>
<protein>
    <recommendedName>
        <fullName evidence="2">GGDEF domain-containing protein</fullName>
    </recommendedName>
</protein>
<dbReference type="InterPro" id="IPR000160">
    <property type="entry name" value="GGDEF_dom"/>
</dbReference>
<dbReference type="AlphaFoldDB" id="A0A2T3W997"/>
<evidence type="ECO:0000259" key="2">
    <source>
        <dbReference type="PROSITE" id="PS50887"/>
    </source>
</evidence>
<dbReference type="CDD" id="cd01949">
    <property type="entry name" value="GGDEF"/>
    <property type="match status" value="1"/>
</dbReference>
<dbReference type="GO" id="GO:1902201">
    <property type="term" value="P:negative regulation of bacterial-type flagellum-dependent cell motility"/>
    <property type="evidence" value="ECO:0007669"/>
    <property type="project" value="TreeGrafter"/>
</dbReference>
<dbReference type="GO" id="GO:0043709">
    <property type="term" value="P:cell adhesion involved in single-species biofilm formation"/>
    <property type="evidence" value="ECO:0007669"/>
    <property type="project" value="TreeGrafter"/>
</dbReference>
<feature type="transmembrane region" description="Helical" evidence="1">
    <location>
        <begin position="115"/>
        <end position="138"/>
    </location>
</feature>
<name>A0A2T3W997_9DEIO</name>